<dbReference type="EMBL" id="AP017470">
    <property type="protein sequence ID" value="BBB33291.1"/>
    <property type="molecule type" value="Genomic_DNA"/>
</dbReference>
<dbReference type="Gene3D" id="3.30.1330.40">
    <property type="entry name" value="RutC-like"/>
    <property type="match status" value="1"/>
</dbReference>
<gene>
    <name evidence="2" type="primary">tdcF</name>
    <name evidence="2" type="ORF">TTHT_1833</name>
</gene>
<proteinExistence type="inferred from homology"/>
<dbReference type="GO" id="GO:0120241">
    <property type="term" value="F:2-iminobutanoate/2-iminopropanoate deaminase"/>
    <property type="evidence" value="ECO:0007669"/>
    <property type="project" value="UniProtKB-EC"/>
</dbReference>
<accession>A0A7R6PQ65</accession>
<dbReference type="PROSITE" id="PS01094">
    <property type="entry name" value="UPF0076"/>
    <property type="match status" value="1"/>
</dbReference>
<dbReference type="CDD" id="cd00448">
    <property type="entry name" value="YjgF_YER057c_UK114_family"/>
    <property type="match status" value="1"/>
</dbReference>
<dbReference type="InterPro" id="IPR019897">
    <property type="entry name" value="RidA_CS"/>
</dbReference>
<comment type="similarity">
    <text evidence="1">Belongs to the RutC family.</text>
</comment>
<evidence type="ECO:0000313" key="2">
    <source>
        <dbReference type="EMBL" id="BBB33291.1"/>
    </source>
</evidence>
<dbReference type="Pfam" id="PF01042">
    <property type="entry name" value="Ribonuc_L-PSP"/>
    <property type="match status" value="1"/>
</dbReference>
<evidence type="ECO:0000313" key="3">
    <source>
        <dbReference type="Proteomes" id="UP000595564"/>
    </source>
</evidence>
<dbReference type="InterPro" id="IPR006056">
    <property type="entry name" value="RidA"/>
</dbReference>
<keyword evidence="3" id="KW-1185">Reference proteome</keyword>
<keyword evidence="2" id="KW-0378">Hydrolase</keyword>
<organism evidence="2 3">
    <name type="scientific">Thermotomaculum hydrothermale</name>
    <dbReference type="NCBI Taxonomy" id="981385"/>
    <lineage>
        <taxon>Bacteria</taxon>
        <taxon>Pseudomonadati</taxon>
        <taxon>Acidobacteriota</taxon>
        <taxon>Holophagae</taxon>
        <taxon>Thermotomaculales</taxon>
        <taxon>Thermotomaculaceae</taxon>
        <taxon>Thermotomaculum</taxon>
    </lineage>
</organism>
<dbReference type="InterPro" id="IPR006175">
    <property type="entry name" value="YjgF/YER057c/UK114"/>
</dbReference>
<dbReference type="RefSeq" id="WP_236578190.1">
    <property type="nucleotide sequence ID" value="NZ_AP017470.1"/>
</dbReference>
<dbReference type="PANTHER" id="PTHR11803">
    <property type="entry name" value="2-IMINOBUTANOATE/2-IMINOPROPANOATE DEAMINASE RIDA"/>
    <property type="match status" value="1"/>
</dbReference>
<dbReference type="GO" id="GO:0005829">
    <property type="term" value="C:cytosol"/>
    <property type="evidence" value="ECO:0007669"/>
    <property type="project" value="TreeGrafter"/>
</dbReference>
<protein>
    <submittedName>
        <fullName evidence="2">2-iminobutanoate/2-iminopropanoate deaminase</fullName>
        <ecNumber evidence="2">3.5.99.10</ecNumber>
    </submittedName>
</protein>
<dbReference type="InterPro" id="IPR035959">
    <property type="entry name" value="RutC-like_sf"/>
</dbReference>
<dbReference type="KEGG" id="thyd:TTHT_1833"/>
<reference evidence="2 3" key="1">
    <citation type="journal article" date="2012" name="Extremophiles">
        <title>Thermotomaculum hydrothermale gen. nov., sp. nov., a novel heterotrophic thermophile within the phylum Acidobacteria from a deep-sea hydrothermal vent chimney in the Southern Okinawa Trough.</title>
        <authorList>
            <person name="Izumi H."/>
            <person name="Nunoura T."/>
            <person name="Miyazaki M."/>
            <person name="Mino S."/>
            <person name="Toki T."/>
            <person name="Takai K."/>
            <person name="Sako Y."/>
            <person name="Sawabe T."/>
            <person name="Nakagawa S."/>
        </authorList>
    </citation>
    <scope>NUCLEOTIDE SEQUENCE [LARGE SCALE GENOMIC DNA]</scope>
    <source>
        <strain evidence="2 3">AC55</strain>
    </source>
</reference>
<dbReference type="AlphaFoldDB" id="A0A7R6PQ65"/>
<dbReference type="NCBIfam" id="TIGR00004">
    <property type="entry name" value="Rid family detoxifying hydrolase"/>
    <property type="match status" value="1"/>
</dbReference>
<dbReference type="SUPFAM" id="SSF55298">
    <property type="entry name" value="YjgF-like"/>
    <property type="match status" value="1"/>
</dbReference>
<dbReference type="FunFam" id="3.30.1330.40:FF:000001">
    <property type="entry name" value="L-PSP family endoribonuclease"/>
    <property type="match status" value="1"/>
</dbReference>
<evidence type="ECO:0000256" key="1">
    <source>
        <dbReference type="ARBA" id="ARBA00010552"/>
    </source>
</evidence>
<dbReference type="PANTHER" id="PTHR11803:SF58">
    <property type="entry name" value="PROTEIN HMF1-RELATED"/>
    <property type="match status" value="1"/>
</dbReference>
<sequence>MEFIQTDRAPKAIGPYSQAVKANGFVFCSGQISINPESGEIVGENVKEQTEQVLKNLFNVLEAAGTSYKNVVKTTVFLADMSTFGEMNEVYEKMFNGHKPARAAVAVKTLPKNVLVEIEAIATE</sequence>
<name>A0A7R6PQ65_9BACT</name>
<dbReference type="Proteomes" id="UP000595564">
    <property type="component" value="Chromosome"/>
</dbReference>
<dbReference type="EC" id="3.5.99.10" evidence="2"/>